<evidence type="ECO:0000256" key="2">
    <source>
        <dbReference type="ARBA" id="ARBA00005179"/>
    </source>
</evidence>
<dbReference type="PANTHER" id="PTHR46300:SF7">
    <property type="entry name" value="P450, PUTATIVE (EUROFUNG)-RELATED"/>
    <property type="match status" value="1"/>
</dbReference>
<dbReference type="CDD" id="cd11065">
    <property type="entry name" value="CYP64-like"/>
    <property type="match status" value="1"/>
</dbReference>
<proteinExistence type="inferred from homology"/>
<keyword evidence="4 9" id="KW-0349">Heme</keyword>
<evidence type="ECO:0000256" key="8">
    <source>
        <dbReference type="ARBA" id="ARBA00023033"/>
    </source>
</evidence>
<dbReference type="GO" id="GO:0016705">
    <property type="term" value="F:oxidoreductase activity, acting on paired donors, with incorporation or reduction of molecular oxygen"/>
    <property type="evidence" value="ECO:0007669"/>
    <property type="project" value="InterPro"/>
</dbReference>
<evidence type="ECO:0000256" key="7">
    <source>
        <dbReference type="ARBA" id="ARBA00023004"/>
    </source>
</evidence>
<dbReference type="InterPro" id="IPR036396">
    <property type="entry name" value="Cyt_P450_sf"/>
</dbReference>
<dbReference type="PRINTS" id="PR00385">
    <property type="entry name" value="P450"/>
</dbReference>
<feature type="signal peptide" evidence="11">
    <location>
        <begin position="1"/>
        <end position="23"/>
    </location>
</feature>
<dbReference type="EMBL" id="KQ086128">
    <property type="protein sequence ID" value="KLO07635.1"/>
    <property type="molecule type" value="Genomic_DNA"/>
</dbReference>
<dbReference type="InterPro" id="IPR002401">
    <property type="entry name" value="Cyt_P450_E_grp-I"/>
</dbReference>
<evidence type="ECO:0000256" key="10">
    <source>
        <dbReference type="RuleBase" id="RU000461"/>
    </source>
</evidence>
<feature type="chain" id="PRO_5005201611" evidence="11">
    <location>
        <begin position="24"/>
        <end position="483"/>
    </location>
</feature>
<organism evidence="12 13">
    <name type="scientific">Schizopora paradoxa</name>
    <dbReference type="NCBI Taxonomy" id="27342"/>
    <lineage>
        <taxon>Eukaryota</taxon>
        <taxon>Fungi</taxon>
        <taxon>Dikarya</taxon>
        <taxon>Basidiomycota</taxon>
        <taxon>Agaricomycotina</taxon>
        <taxon>Agaricomycetes</taxon>
        <taxon>Hymenochaetales</taxon>
        <taxon>Schizoporaceae</taxon>
        <taxon>Schizopora</taxon>
    </lineage>
</organism>
<dbReference type="SUPFAM" id="SSF48264">
    <property type="entry name" value="Cytochrome P450"/>
    <property type="match status" value="1"/>
</dbReference>
<dbReference type="PANTHER" id="PTHR46300">
    <property type="entry name" value="P450, PUTATIVE (EUROFUNG)-RELATED-RELATED"/>
    <property type="match status" value="1"/>
</dbReference>
<comment type="cofactor">
    <cofactor evidence="1 9">
        <name>heme</name>
        <dbReference type="ChEBI" id="CHEBI:30413"/>
    </cofactor>
</comment>
<comment type="pathway">
    <text evidence="2">Secondary metabolite biosynthesis.</text>
</comment>
<evidence type="ECO:0000313" key="13">
    <source>
        <dbReference type="Proteomes" id="UP000053477"/>
    </source>
</evidence>
<dbReference type="GO" id="GO:0020037">
    <property type="term" value="F:heme binding"/>
    <property type="evidence" value="ECO:0007669"/>
    <property type="project" value="InterPro"/>
</dbReference>
<protein>
    <submittedName>
        <fullName evidence="12">Cytochrome P450</fullName>
    </submittedName>
</protein>
<sequence length="483" mass="54632">MTPTFTDCFIAVAVLWWITSLLQRKVHPPGPKGYPVVGNLFDLMVPEWWRNTVMWGSQYGDVVFLRSLGQPMIMVNSYDVAVDLFEKRSMNYSDRPTSVMVNELQQWDWMLSSLSYGEQLKKLRGPVQKFFESSNIQHYEDMQKNETQKLLRSLLRSPENYSQHLKTSLASSIMMVTFGHEIDSFDDLLVTLARMASDHVEMAMQQGLFLVDVIPWLKHLPKWFPGAGFQVIAENGAKLSHDLRYVPYRYAKDKVLTGSATRSFTSQQMEDCSRLSGKLTEDDEAVISATTGICYGAGASTTMSALMFFLLALTLHPDVQKRAQDEIDQVVGDSRLPELSDRPRLPYCSALLKEVHRWCPILPLGVAHATREADTYEGYYIPAKTIVIPNCWAMLMDPNEYPDPDAFKPERFLPDDGQRMPRDPTKIAFGFGRRVCPGKPLAENTIFLAATHILTVFNVSKATSEDGSVIEPIVKIHSDGVVR</sequence>
<feature type="binding site" description="axial binding residue" evidence="9">
    <location>
        <position position="436"/>
    </location>
    <ligand>
        <name>heme</name>
        <dbReference type="ChEBI" id="CHEBI:30413"/>
    </ligand>
    <ligandPart>
        <name>Fe</name>
        <dbReference type="ChEBI" id="CHEBI:18248"/>
    </ligandPart>
</feature>
<dbReference type="GO" id="GO:0004497">
    <property type="term" value="F:monooxygenase activity"/>
    <property type="evidence" value="ECO:0007669"/>
    <property type="project" value="UniProtKB-KW"/>
</dbReference>
<name>A0A0H2R747_9AGAM</name>
<dbReference type="InParanoid" id="A0A0H2R747"/>
<keyword evidence="6 10" id="KW-0560">Oxidoreductase</keyword>
<accession>A0A0H2R747</accession>
<keyword evidence="8 10" id="KW-0503">Monooxygenase</keyword>
<evidence type="ECO:0000256" key="5">
    <source>
        <dbReference type="ARBA" id="ARBA00022723"/>
    </source>
</evidence>
<dbReference type="InterPro" id="IPR001128">
    <property type="entry name" value="Cyt_P450"/>
</dbReference>
<evidence type="ECO:0000256" key="9">
    <source>
        <dbReference type="PIRSR" id="PIRSR602401-1"/>
    </source>
</evidence>
<evidence type="ECO:0000256" key="6">
    <source>
        <dbReference type="ARBA" id="ARBA00023002"/>
    </source>
</evidence>
<keyword evidence="7 9" id="KW-0408">Iron</keyword>
<dbReference type="PROSITE" id="PS00086">
    <property type="entry name" value="CYTOCHROME_P450"/>
    <property type="match status" value="1"/>
</dbReference>
<dbReference type="Proteomes" id="UP000053477">
    <property type="component" value="Unassembled WGS sequence"/>
</dbReference>
<dbReference type="InterPro" id="IPR050364">
    <property type="entry name" value="Cytochrome_P450_fung"/>
</dbReference>
<evidence type="ECO:0000256" key="3">
    <source>
        <dbReference type="ARBA" id="ARBA00010617"/>
    </source>
</evidence>
<keyword evidence="11" id="KW-0732">Signal</keyword>
<keyword evidence="5 9" id="KW-0479">Metal-binding</keyword>
<dbReference type="PRINTS" id="PR00463">
    <property type="entry name" value="EP450I"/>
</dbReference>
<dbReference type="GO" id="GO:0005506">
    <property type="term" value="F:iron ion binding"/>
    <property type="evidence" value="ECO:0007669"/>
    <property type="project" value="InterPro"/>
</dbReference>
<evidence type="ECO:0000256" key="1">
    <source>
        <dbReference type="ARBA" id="ARBA00001971"/>
    </source>
</evidence>
<dbReference type="AlphaFoldDB" id="A0A0H2R747"/>
<gene>
    <name evidence="12" type="ORF">SCHPADRAFT_836340</name>
</gene>
<dbReference type="Gene3D" id="1.10.630.10">
    <property type="entry name" value="Cytochrome P450"/>
    <property type="match status" value="1"/>
</dbReference>
<evidence type="ECO:0000313" key="12">
    <source>
        <dbReference type="EMBL" id="KLO07635.1"/>
    </source>
</evidence>
<dbReference type="STRING" id="27342.A0A0H2R747"/>
<comment type="similarity">
    <text evidence="3 10">Belongs to the cytochrome P450 family.</text>
</comment>
<dbReference type="Pfam" id="PF00067">
    <property type="entry name" value="p450"/>
    <property type="match status" value="1"/>
</dbReference>
<keyword evidence="13" id="KW-1185">Reference proteome</keyword>
<dbReference type="OrthoDB" id="2789670at2759"/>
<evidence type="ECO:0000256" key="11">
    <source>
        <dbReference type="SAM" id="SignalP"/>
    </source>
</evidence>
<evidence type="ECO:0000256" key="4">
    <source>
        <dbReference type="ARBA" id="ARBA00022617"/>
    </source>
</evidence>
<dbReference type="InterPro" id="IPR017972">
    <property type="entry name" value="Cyt_P450_CS"/>
</dbReference>
<reference evidence="12 13" key="1">
    <citation type="submission" date="2015-04" db="EMBL/GenBank/DDBJ databases">
        <title>Complete genome sequence of Schizopora paradoxa KUC8140, a cosmopolitan wood degrader in East Asia.</title>
        <authorList>
            <consortium name="DOE Joint Genome Institute"/>
            <person name="Min B."/>
            <person name="Park H."/>
            <person name="Jang Y."/>
            <person name="Kim J.-J."/>
            <person name="Kim K.H."/>
            <person name="Pangilinan J."/>
            <person name="Lipzen A."/>
            <person name="Riley R."/>
            <person name="Grigoriev I.V."/>
            <person name="Spatafora J.W."/>
            <person name="Choi I.-G."/>
        </authorList>
    </citation>
    <scope>NUCLEOTIDE SEQUENCE [LARGE SCALE GENOMIC DNA]</scope>
    <source>
        <strain evidence="12 13">KUC8140</strain>
    </source>
</reference>